<comment type="subcellular location">
    <subcellularLocation>
        <location evidence="1">Cell membrane</location>
        <topology evidence="1">Multi-pass membrane protein</topology>
    </subcellularLocation>
</comment>
<dbReference type="AlphaFoldDB" id="A0A968GCJ2"/>
<keyword evidence="6 7" id="KW-0472">Membrane</keyword>
<comment type="caution">
    <text evidence="10">The sequence shown here is derived from an EMBL/GenBank/DDBJ whole genome shotgun (WGS) entry which is preliminary data.</text>
</comment>
<reference evidence="10" key="1">
    <citation type="submission" date="2020-03" db="EMBL/GenBank/DDBJ databases">
        <title>Spirochaetal bacteria isolated from arthropods constitute a novel genus Entomospira genus novum within the order Spirochaetales.</title>
        <authorList>
            <person name="Grana-Miraglia L."/>
            <person name="Sikutova S."/>
            <person name="Fingerle V."/>
            <person name="Sing A."/>
            <person name="Castillo-Ramirez S."/>
            <person name="Margos G."/>
            <person name="Rudolf I."/>
        </authorList>
    </citation>
    <scope>NUCLEOTIDE SEQUENCE</scope>
    <source>
        <strain evidence="10">BR208</strain>
    </source>
</reference>
<dbReference type="InterPro" id="IPR006685">
    <property type="entry name" value="MscS_channel_2nd"/>
</dbReference>
<comment type="similarity">
    <text evidence="2">Belongs to the MscS (TC 1.A.23) family.</text>
</comment>
<feature type="transmembrane region" description="Helical" evidence="7">
    <location>
        <begin position="63"/>
        <end position="84"/>
    </location>
</feature>
<dbReference type="SUPFAM" id="SSF82861">
    <property type="entry name" value="Mechanosensitive channel protein MscS (YggB), transmembrane region"/>
    <property type="match status" value="1"/>
</dbReference>
<evidence type="ECO:0000256" key="6">
    <source>
        <dbReference type="ARBA" id="ARBA00023136"/>
    </source>
</evidence>
<evidence type="ECO:0000256" key="7">
    <source>
        <dbReference type="SAM" id="Phobius"/>
    </source>
</evidence>
<evidence type="ECO:0000259" key="9">
    <source>
        <dbReference type="Pfam" id="PF21088"/>
    </source>
</evidence>
<dbReference type="PANTHER" id="PTHR30566">
    <property type="entry name" value="YNAI-RELATED MECHANOSENSITIVE ION CHANNEL"/>
    <property type="match status" value="1"/>
</dbReference>
<organism evidence="10 11">
    <name type="scientific">Entomospira nematocerorum</name>
    <dbReference type="NCBI Taxonomy" id="2719987"/>
    <lineage>
        <taxon>Bacteria</taxon>
        <taxon>Pseudomonadati</taxon>
        <taxon>Spirochaetota</taxon>
        <taxon>Spirochaetia</taxon>
        <taxon>Spirochaetales</taxon>
        <taxon>Spirochaetaceae</taxon>
        <taxon>Entomospira</taxon>
    </lineage>
</organism>
<dbReference type="Gene3D" id="2.30.30.60">
    <property type="match status" value="1"/>
</dbReference>
<evidence type="ECO:0000313" key="10">
    <source>
        <dbReference type="EMBL" id="NIZ46587.1"/>
    </source>
</evidence>
<dbReference type="RefSeq" id="WP_167703041.1">
    <property type="nucleotide sequence ID" value="NZ_CP118168.1"/>
</dbReference>
<dbReference type="InterPro" id="IPR011014">
    <property type="entry name" value="MscS_channel_TM-2"/>
</dbReference>
<keyword evidence="3" id="KW-1003">Cell membrane</keyword>
<sequence>MQWNNILISQTPSSDTNLWLHFLPQTLSLFFFIFVYGIFLQFQRKHRDLLEESSMLLHHMKKLHKLFFILLVAIPLLSILSIWIKPQIILTGYIILLLFSGFRVSKFFEILYIVNKNSDNSPLILRYIYLGLLWPLRFLTIAMGLLILRRYFNLSPSFHTMSTHFMQLMITLSWGYFLNQMIEALGLYLIQTKSEQQTNTLDKTAASAITLILRAILITVVIISIIQIFSEESLSAIIAGLGIGGAAIALASQDVLKNIFGGFTIMLDNPFKLGERVQVDNIDGVVEQIGFRSTRIRLLNGQLTTVPNQVMSNLSINNISQRPYLRRDISLILSLDTSKEMVNLCITILKDLFQKKYQNLTPEELPPLIYFEDILENGYLIKIVYRQNTTIWDEFVRTTEQINLDILTLFEQHNIKLAVPMRKITHMESY</sequence>
<dbReference type="Pfam" id="PF21088">
    <property type="entry name" value="MS_channel_1st"/>
    <property type="match status" value="1"/>
</dbReference>
<evidence type="ECO:0000256" key="4">
    <source>
        <dbReference type="ARBA" id="ARBA00022692"/>
    </source>
</evidence>
<dbReference type="EMBL" id="JAATLK010000001">
    <property type="protein sequence ID" value="NIZ46587.1"/>
    <property type="molecule type" value="Genomic_DNA"/>
</dbReference>
<dbReference type="Proteomes" id="UP000752013">
    <property type="component" value="Unassembled WGS sequence"/>
</dbReference>
<gene>
    <name evidence="10" type="ORF">HCT46_01420</name>
</gene>
<proteinExistence type="inferred from homology"/>
<feature type="domain" description="Mechanosensitive ion channel transmembrane helices 2/3" evidence="9">
    <location>
        <begin position="212"/>
        <end position="253"/>
    </location>
</feature>
<keyword evidence="4 7" id="KW-0812">Transmembrane</keyword>
<dbReference type="InterPro" id="IPR049142">
    <property type="entry name" value="MS_channel_1st"/>
</dbReference>
<feature type="transmembrane region" description="Helical" evidence="7">
    <location>
        <begin position="168"/>
        <end position="190"/>
    </location>
</feature>
<feature type="domain" description="Mechanosensitive ion channel MscS" evidence="8">
    <location>
        <begin position="254"/>
        <end position="320"/>
    </location>
</feature>
<feature type="transmembrane region" description="Helical" evidence="7">
    <location>
        <begin position="127"/>
        <end position="148"/>
    </location>
</feature>
<evidence type="ECO:0000256" key="1">
    <source>
        <dbReference type="ARBA" id="ARBA00004651"/>
    </source>
</evidence>
<dbReference type="InterPro" id="IPR010920">
    <property type="entry name" value="LSM_dom_sf"/>
</dbReference>
<dbReference type="Pfam" id="PF00924">
    <property type="entry name" value="MS_channel_2nd"/>
    <property type="match status" value="1"/>
</dbReference>
<name>A0A968GCJ2_9SPIO</name>
<feature type="transmembrane region" description="Helical" evidence="7">
    <location>
        <begin position="236"/>
        <end position="256"/>
    </location>
</feature>
<feature type="transmembrane region" description="Helical" evidence="7">
    <location>
        <begin position="211"/>
        <end position="230"/>
    </location>
</feature>
<accession>A0A968GCJ2</accession>
<dbReference type="PANTHER" id="PTHR30566:SF5">
    <property type="entry name" value="MECHANOSENSITIVE ION CHANNEL PROTEIN 1, MITOCHONDRIAL-RELATED"/>
    <property type="match status" value="1"/>
</dbReference>
<feature type="transmembrane region" description="Helical" evidence="7">
    <location>
        <begin position="22"/>
        <end position="42"/>
    </location>
</feature>
<dbReference type="SUPFAM" id="SSF82689">
    <property type="entry name" value="Mechanosensitive channel protein MscS (YggB), C-terminal domain"/>
    <property type="match status" value="1"/>
</dbReference>
<evidence type="ECO:0000256" key="3">
    <source>
        <dbReference type="ARBA" id="ARBA00022475"/>
    </source>
</evidence>
<dbReference type="SUPFAM" id="SSF50182">
    <property type="entry name" value="Sm-like ribonucleoproteins"/>
    <property type="match status" value="1"/>
</dbReference>
<dbReference type="InterPro" id="IPR011066">
    <property type="entry name" value="MscS_channel_C_sf"/>
</dbReference>
<feature type="transmembrane region" description="Helical" evidence="7">
    <location>
        <begin position="90"/>
        <end position="115"/>
    </location>
</feature>
<evidence type="ECO:0000256" key="5">
    <source>
        <dbReference type="ARBA" id="ARBA00022989"/>
    </source>
</evidence>
<dbReference type="GO" id="GO:0005886">
    <property type="term" value="C:plasma membrane"/>
    <property type="evidence" value="ECO:0007669"/>
    <property type="project" value="UniProtKB-SubCell"/>
</dbReference>
<dbReference type="Gene3D" id="1.10.287.1260">
    <property type="match status" value="1"/>
</dbReference>
<dbReference type="InterPro" id="IPR023408">
    <property type="entry name" value="MscS_beta-dom_sf"/>
</dbReference>
<evidence type="ECO:0000313" key="11">
    <source>
        <dbReference type="Proteomes" id="UP000752013"/>
    </source>
</evidence>
<protein>
    <submittedName>
        <fullName evidence="10">Mechanosensitive ion channel family protein</fullName>
    </submittedName>
</protein>
<evidence type="ECO:0000256" key="2">
    <source>
        <dbReference type="ARBA" id="ARBA00008017"/>
    </source>
</evidence>
<evidence type="ECO:0000259" key="8">
    <source>
        <dbReference type="Pfam" id="PF00924"/>
    </source>
</evidence>
<keyword evidence="11" id="KW-1185">Reference proteome</keyword>
<dbReference type="GO" id="GO:0008381">
    <property type="term" value="F:mechanosensitive monoatomic ion channel activity"/>
    <property type="evidence" value="ECO:0007669"/>
    <property type="project" value="UniProtKB-ARBA"/>
</dbReference>
<keyword evidence="5 7" id="KW-1133">Transmembrane helix</keyword>